<dbReference type="Proteomes" id="UP000554235">
    <property type="component" value="Unassembled WGS sequence"/>
</dbReference>
<reference evidence="8 9" key="1">
    <citation type="submission" date="2020-01" db="EMBL/GenBank/DDBJ databases">
        <title>Identification and distribution of gene clusters putatively required for synthesis of sphingolipid metabolism inhibitors in phylogenetically diverse species of the filamentous fungus Fusarium.</title>
        <authorList>
            <person name="Kim H.-S."/>
            <person name="Busman M."/>
            <person name="Brown D.W."/>
            <person name="Divon H."/>
            <person name="Uhlig S."/>
            <person name="Proctor R.H."/>
        </authorList>
    </citation>
    <scope>NUCLEOTIDE SEQUENCE [LARGE SCALE GENOMIC DNA]</scope>
    <source>
        <strain evidence="8 9">NRRL 20459</strain>
    </source>
</reference>
<dbReference type="PANTHER" id="PTHR16950">
    <property type="entry name" value="ZINC TRANSPORTER SLC39A7 HISTIDINE-RICH MEMBRANE PROTEIN KE4"/>
    <property type="match status" value="1"/>
</dbReference>
<evidence type="ECO:0000256" key="4">
    <source>
        <dbReference type="ARBA" id="ARBA00023136"/>
    </source>
</evidence>
<feature type="signal peptide" evidence="7">
    <location>
        <begin position="1"/>
        <end position="23"/>
    </location>
</feature>
<evidence type="ECO:0000256" key="7">
    <source>
        <dbReference type="SAM" id="SignalP"/>
    </source>
</evidence>
<comment type="subcellular location">
    <subcellularLocation>
        <location evidence="1">Membrane</location>
        <topology evidence="1">Multi-pass membrane protein</topology>
    </subcellularLocation>
</comment>
<dbReference type="GO" id="GO:0005385">
    <property type="term" value="F:zinc ion transmembrane transporter activity"/>
    <property type="evidence" value="ECO:0007669"/>
    <property type="project" value="TreeGrafter"/>
</dbReference>
<gene>
    <name evidence="8" type="ORF">FALBO_9792</name>
</gene>
<organism evidence="8 9">
    <name type="scientific">Fusarium albosuccineum</name>
    <dbReference type="NCBI Taxonomy" id="1237068"/>
    <lineage>
        <taxon>Eukaryota</taxon>
        <taxon>Fungi</taxon>
        <taxon>Dikarya</taxon>
        <taxon>Ascomycota</taxon>
        <taxon>Pezizomycotina</taxon>
        <taxon>Sordariomycetes</taxon>
        <taxon>Hypocreomycetidae</taxon>
        <taxon>Hypocreales</taxon>
        <taxon>Nectriaceae</taxon>
        <taxon>Fusarium</taxon>
        <taxon>Fusarium decemcellulare species complex</taxon>
    </lineage>
</organism>
<comment type="caution">
    <text evidence="8">The sequence shown here is derived from an EMBL/GenBank/DDBJ whole genome shotgun (WGS) entry which is preliminary data.</text>
</comment>
<keyword evidence="9" id="KW-1185">Reference proteome</keyword>
<feature type="transmembrane region" description="Helical" evidence="6">
    <location>
        <begin position="404"/>
        <end position="423"/>
    </location>
</feature>
<evidence type="ECO:0000313" key="9">
    <source>
        <dbReference type="Proteomes" id="UP000554235"/>
    </source>
</evidence>
<keyword evidence="2 6" id="KW-0812">Transmembrane</keyword>
<feature type="compositionally biased region" description="Basic and acidic residues" evidence="5">
    <location>
        <begin position="193"/>
        <end position="213"/>
    </location>
</feature>
<dbReference type="InterPro" id="IPR003689">
    <property type="entry name" value="ZIP"/>
</dbReference>
<name>A0A8H4P8N5_9HYPO</name>
<protein>
    <submittedName>
        <fullName evidence="8">Major histocompatibility complex class I</fullName>
    </submittedName>
</protein>
<feature type="transmembrane region" description="Helical" evidence="6">
    <location>
        <begin position="325"/>
        <end position="345"/>
    </location>
</feature>
<dbReference type="EMBL" id="JAADYS010001367">
    <property type="protein sequence ID" value="KAF4463380.1"/>
    <property type="molecule type" value="Genomic_DNA"/>
</dbReference>
<keyword evidence="7" id="KW-0732">Signal</keyword>
<dbReference type="GO" id="GO:0016020">
    <property type="term" value="C:membrane"/>
    <property type="evidence" value="ECO:0007669"/>
    <property type="project" value="UniProtKB-SubCell"/>
</dbReference>
<proteinExistence type="predicted"/>
<evidence type="ECO:0000313" key="8">
    <source>
        <dbReference type="EMBL" id="KAF4463380.1"/>
    </source>
</evidence>
<sequence>MALPRKSVLSALCLALLVGFALAGHEHGHEHHHAEGSSAVDTDKLSLDELDAQLQTCSIVQDLNAAKHAHHAASPDSLTSRLFSVLFPGSPAVNALLATLYISGPPNFLLALCPTNIDPASLSVMVAFAVGGLLGDTLFHLLPEIFVGEDHDEAVKFVLVEPNRNLLLGLGILVGFMTFVAMDKGLRIATGGEGHDHSHGHGDAHSHSHAEDKAISTGVDATDAVVKSRKKGSEDKGAVVANAVDKTEKEINPSVKLGGYLNLIADFTHNITDGLAMSASFYASPTIGATTTVAVFFHEIPHEVGDFALLIQSGFSKRAAMGSQFITALGALLGTLIGIAIQEFGSPDSDVPMGRNEGLWGTSLTWGDMLLPFTAGTFLYVGTVAVIPELLETGANKAQELKKTLVQFTAVAVGAGIMLYISWHD</sequence>
<evidence type="ECO:0000256" key="2">
    <source>
        <dbReference type="ARBA" id="ARBA00022692"/>
    </source>
</evidence>
<feature type="transmembrane region" description="Helical" evidence="6">
    <location>
        <begin position="124"/>
        <end position="146"/>
    </location>
</feature>
<evidence type="ECO:0000256" key="3">
    <source>
        <dbReference type="ARBA" id="ARBA00022989"/>
    </source>
</evidence>
<feature type="transmembrane region" description="Helical" evidence="6">
    <location>
        <begin position="92"/>
        <end position="112"/>
    </location>
</feature>
<feature type="transmembrane region" description="Helical" evidence="6">
    <location>
        <begin position="369"/>
        <end position="392"/>
    </location>
</feature>
<dbReference type="GO" id="GO:0006882">
    <property type="term" value="P:intracellular zinc ion homeostasis"/>
    <property type="evidence" value="ECO:0007669"/>
    <property type="project" value="TreeGrafter"/>
</dbReference>
<feature type="transmembrane region" description="Helical" evidence="6">
    <location>
        <begin position="166"/>
        <end position="182"/>
    </location>
</feature>
<dbReference type="Pfam" id="PF02535">
    <property type="entry name" value="Zip"/>
    <property type="match status" value="1"/>
</dbReference>
<feature type="region of interest" description="Disordered" evidence="5">
    <location>
        <begin position="191"/>
        <end position="213"/>
    </location>
</feature>
<evidence type="ECO:0000256" key="1">
    <source>
        <dbReference type="ARBA" id="ARBA00004141"/>
    </source>
</evidence>
<keyword evidence="3 6" id="KW-1133">Transmembrane helix</keyword>
<dbReference type="PANTHER" id="PTHR16950:SF16">
    <property type="entry name" value="ZINC TRANSPORTER ZIP13"/>
    <property type="match status" value="1"/>
</dbReference>
<feature type="chain" id="PRO_5034776602" evidence="7">
    <location>
        <begin position="24"/>
        <end position="425"/>
    </location>
</feature>
<dbReference type="OrthoDB" id="200954at2759"/>
<evidence type="ECO:0000256" key="5">
    <source>
        <dbReference type="SAM" id="MobiDB-lite"/>
    </source>
</evidence>
<accession>A0A8H4P8N5</accession>
<evidence type="ECO:0000256" key="6">
    <source>
        <dbReference type="SAM" id="Phobius"/>
    </source>
</evidence>
<keyword evidence="4 6" id="KW-0472">Membrane</keyword>
<dbReference type="AlphaFoldDB" id="A0A8H4P8N5"/>